<accession>A0A9W4GMU9</accession>
<feature type="region of interest" description="Disordered" evidence="1">
    <location>
        <begin position="226"/>
        <end position="284"/>
    </location>
</feature>
<proteinExistence type="predicted"/>
<dbReference type="AlphaFoldDB" id="A0A9W4GMU9"/>
<protein>
    <submittedName>
        <fullName evidence="2">Uncharacterized protein</fullName>
    </submittedName>
</protein>
<gene>
    <name evidence="2" type="ORF">SCOCK_10109</name>
</gene>
<feature type="compositionally biased region" description="Basic residues" evidence="1">
    <location>
        <begin position="498"/>
        <end position="509"/>
    </location>
</feature>
<feature type="compositionally biased region" description="Basic and acidic residues" evidence="1">
    <location>
        <begin position="226"/>
        <end position="245"/>
    </location>
</feature>
<feature type="compositionally biased region" description="Basic residues" evidence="1">
    <location>
        <begin position="416"/>
        <end position="430"/>
    </location>
</feature>
<sequence>MSYVDLLEDVRIRLDVVGELGDHAVELRAAERRGEGLGRLPDRDVHHKPAVRRALVQLQGDESRLSHHELRLPAEEGPELFSPLLRNDEGVGHDDAPGLLLELREHRRIRVETLQLDHFRNFLSLSVNGCRWVSRPADTSGVPVCWRSGPGCGRTWRCRTSARGRAVTADDRAGEPVGSREGGDQQGEGADDDGDTDVVPALPAVQLLLPVLGPVLGGPRLVPVVDRNEQQKRHDHADGQKRAGGDDEAGAVVVPPGDSPGTDEDERADVPERHHGAEHPTPVGVAELATVLREGIEDRVHDEGDGELHPHHHADDHGGDDLERVEHDDPFWYLASLADEATLALLSLSCLALLGSNHVGTGTQGTRTGGARAPHRGDGPRTRRAAGLGRRHHPPARRTDRIQPARPLQPLPRQARDHRRCRPPGRHRNGRGGAGRDRRRGRPARPGVRPRPRLSRLRRTQPGGLRRPLPARRRSRVRAGGHPGTSQGRLRRAAGVPRRGHWGRRRPGTVHRGVLGVPARGGDPDPVATAAAGGHRTEGETAGGPARRGLTPTYLGTANDLTCANGISAGAAPEGGGA</sequence>
<feature type="compositionally biased region" description="Basic residues" evidence="1">
    <location>
        <begin position="469"/>
        <end position="479"/>
    </location>
</feature>
<feature type="region of interest" description="Disordered" evidence="1">
    <location>
        <begin position="361"/>
        <end position="553"/>
    </location>
</feature>
<evidence type="ECO:0000256" key="1">
    <source>
        <dbReference type="SAM" id="MobiDB-lite"/>
    </source>
</evidence>
<reference evidence="2" key="1">
    <citation type="submission" date="2021-05" db="EMBL/GenBank/DDBJ databases">
        <authorList>
            <person name="Arsene-Ploetze F."/>
        </authorList>
    </citation>
    <scope>NUCLEOTIDE SEQUENCE</scope>
    <source>
        <strain evidence="2">DSM 42138</strain>
    </source>
</reference>
<feature type="region of interest" description="Disordered" evidence="1">
    <location>
        <begin position="301"/>
        <end position="322"/>
    </location>
</feature>
<evidence type="ECO:0000313" key="2">
    <source>
        <dbReference type="EMBL" id="CAG6390641.1"/>
    </source>
</evidence>
<feature type="compositionally biased region" description="Low complexity" evidence="1">
    <location>
        <begin position="404"/>
        <end position="413"/>
    </location>
</feature>
<organism evidence="2 3">
    <name type="scientific">Actinacidiphila cocklensis</name>
    <dbReference type="NCBI Taxonomy" id="887465"/>
    <lineage>
        <taxon>Bacteria</taxon>
        <taxon>Bacillati</taxon>
        <taxon>Actinomycetota</taxon>
        <taxon>Actinomycetes</taxon>
        <taxon>Kitasatosporales</taxon>
        <taxon>Streptomycetaceae</taxon>
        <taxon>Actinacidiphila</taxon>
    </lineage>
</organism>
<keyword evidence="3" id="KW-1185">Reference proteome</keyword>
<dbReference type="EMBL" id="CAJSLV010000001">
    <property type="protein sequence ID" value="CAG6390641.1"/>
    <property type="molecule type" value="Genomic_DNA"/>
</dbReference>
<comment type="caution">
    <text evidence="2">The sequence shown here is derived from an EMBL/GenBank/DDBJ whole genome shotgun (WGS) entry which is preliminary data.</text>
</comment>
<feature type="compositionally biased region" description="Basic residues" evidence="1">
    <location>
        <begin position="437"/>
        <end position="459"/>
    </location>
</feature>
<feature type="compositionally biased region" description="Basic and acidic residues" evidence="1">
    <location>
        <begin position="268"/>
        <end position="278"/>
    </location>
</feature>
<name>A0A9W4GMU9_9ACTN</name>
<feature type="compositionally biased region" description="Low complexity" evidence="1">
    <location>
        <begin position="361"/>
        <end position="370"/>
    </location>
</feature>
<evidence type="ECO:0000313" key="3">
    <source>
        <dbReference type="Proteomes" id="UP001152519"/>
    </source>
</evidence>
<dbReference type="Proteomes" id="UP001152519">
    <property type="component" value="Unassembled WGS sequence"/>
</dbReference>
<feature type="region of interest" description="Disordered" evidence="1">
    <location>
        <begin position="163"/>
        <end position="198"/>
    </location>
</feature>